<gene>
    <name evidence="2" type="ORF">KL86DYS1_11339</name>
</gene>
<keyword evidence="1" id="KW-0732">Signal</keyword>
<feature type="signal peptide" evidence="1">
    <location>
        <begin position="1"/>
        <end position="19"/>
    </location>
</feature>
<dbReference type="AlphaFoldDB" id="A0A212J7P4"/>
<dbReference type="InterPro" id="IPR021428">
    <property type="entry name" value="DUF3078"/>
</dbReference>
<dbReference type="EMBL" id="FLUM01000001">
    <property type="protein sequence ID" value="SBV95235.1"/>
    <property type="molecule type" value="Genomic_DNA"/>
</dbReference>
<accession>A0A212J7P4</accession>
<reference evidence="2" key="1">
    <citation type="submission" date="2016-04" db="EMBL/GenBank/DDBJ databases">
        <authorList>
            <person name="Evans L.H."/>
            <person name="Alamgir A."/>
            <person name="Owens N."/>
            <person name="Weber N.D."/>
            <person name="Virtaneva K."/>
            <person name="Barbian K."/>
            <person name="Babar A."/>
            <person name="Rosenke K."/>
        </authorList>
    </citation>
    <scope>NUCLEOTIDE SEQUENCE</scope>
    <source>
        <strain evidence="2">86-1</strain>
    </source>
</reference>
<name>A0A212J7P4_9BACT</name>
<evidence type="ECO:0008006" key="3">
    <source>
        <dbReference type="Google" id="ProtNLM"/>
    </source>
</evidence>
<dbReference type="Pfam" id="PF11276">
    <property type="entry name" value="DUF3078"/>
    <property type="match status" value="1"/>
</dbReference>
<protein>
    <recommendedName>
        <fullName evidence="3">DUF3078 domain-containing protein</fullName>
    </recommendedName>
</protein>
<proteinExistence type="predicted"/>
<dbReference type="RefSeq" id="WP_296939234.1">
    <property type="nucleotide sequence ID" value="NZ_LT599032.1"/>
</dbReference>
<feature type="chain" id="PRO_5011967708" description="DUF3078 domain-containing protein" evidence="1">
    <location>
        <begin position="20"/>
        <end position="293"/>
    </location>
</feature>
<organism evidence="2">
    <name type="scientific">uncultured Dysgonomonas sp</name>
    <dbReference type="NCBI Taxonomy" id="206096"/>
    <lineage>
        <taxon>Bacteria</taxon>
        <taxon>Pseudomonadati</taxon>
        <taxon>Bacteroidota</taxon>
        <taxon>Bacteroidia</taxon>
        <taxon>Bacteroidales</taxon>
        <taxon>Dysgonomonadaceae</taxon>
        <taxon>Dysgonomonas</taxon>
        <taxon>environmental samples</taxon>
    </lineage>
</organism>
<sequence>MKQLFFTVAFFILAMSVYAQDDKDKLEDGKWYLKGVTGLNASQTAVSNWSAGGENAMAGTAYLNGSLVRKSGNWLFSNALALEYGLTNTKSLGTQKTSDKIDFTTQLGYSTNNKWYYTIMGDFKSQFYKGYNYPDKTNYISKFFAPAYSNISIGFEYRPNTSYSLYLSPLAGKLTFVEDDYLSSIGAFGVDPGDKFKAELGAYFKARAEKTLMENVKAISTLDFFTAYDKSFGNVDVNWDLLISMKVNKFLSASVNTTLKYDDDVKIVNEDGTTGGPKVQFKEMIGVGIAYNF</sequence>
<evidence type="ECO:0000313" key="2">
    <source>
        <dbReference type="EMBL" id="SBV95235.1"/>
    </source>
</evidence>
<evidence type="ECO:0000256" key="1">
    <source>
        <dbReference type="SAM" id="SignalP"/>
    </source>
</evidence>